<feature type="region of interest" description="Disordered" evidence="1">
    <location>
        <begin position="61"/>
        <end position="124"/>
    </location>
</feature>
<evidence type="ECO:0000313" key="3">
    <source>
        <dbReference type="Proteomes" id="UP001153404"/>
    </source>
</evidence>
<accession>A0A9X4QVH4</accession>
<keyword evidence="3" id="KW-1185">Reference proteome</keyword>
<dbReference type="EMBL" id="JAPDIA010000007">
    <property type="protein sequence ID" value="MDG0811482.1"/>
    <property type="molecule type" value="Genomic_DNA"/>
</dbReference>
<evidence type="ECO:0000313" key="2">
    <source>
        <dbReference type="EMBL" id="MDG0811482.1"/>
    </source>
</evidence>
<dbReference type="Proteomes" id="UP001153404">
    <property type="component" value="Unassembled WGS sequence"/>
</dbReference>
<comment type="caution">
    <text evidence="2">The sequence shown here is derived from an EMBL/GenBank/DDBJ whole genome shotgun (WGS) entry which is preliminary data.</text>
</comment>
<gene>
    <name evidence="2" type="ORF">OMP40_20490</name>
</gene>
<feature type="compositionally biased region" description="Basic and acidic residues" evidence="1">
    <location>
        <begin position="90"/>
        <end position="124"/>
    </location>
</feature>
<sequence>MAISETLAFTQISFSASSRSLPLLLRLAVQRDGQFPEAARELAELVVRRIVVRGNVRSARGHIVDDPGDAPHAREDAAVHGGDQVGAGGKAERAERDRERQHRSVRIDGGDRRQASEEQQKRKAEAPNFLCDIHKDRLCAWMIVQWMFRLMSDALYAAVFD</sequence>
<proteinExistence type="predicted"/>
<evidence type="ECO:0000256" key="1">
    <source>
        <dbReference type="SAM" id="MobiDB-lite"/>
    </source>
</evidence>
<name>A0A9X4QVH4_9BACL</name>
<reference evidence="2" key="1">
    <citation type="submission" date="2022-10" db="EMBL/GenBank/DDBJ databases">
        <title>Comparative genomic analysis of Cohnella hashimotonis sp. nov., isolated from the International Space Station.</title>
        <authorList>
            <person name="Simpson A."/>
            <person name="Venkateswaran K."/>
        </authorList>
    </citation>
    <scope>NUCLEOTIDE SEQUENCE</scope>
    <source>
        <strain evidence="2">DSM 28161</strain>
    </source>
</reference>
<dbReference type="AlphaFoldDB" id="A0A9X4QVH4"/>
<organism evidence="2 3">
    <name type="scientific">Cohnella rhizosphaerae</name>
    <dbReference type="NCBI Taxonomy" id="1457232"/>
    <lineage>
        <taxon>Bacteria</taxon>
        <taxon>Bacillati</taxon>
        <taxon>Bacillota</taxon>
        <taxon>Bacilli</taxon>
        <taxon>Bacillales</taxon>
        <taxon>Paenibacillaceae</taxon>
        <taxon>Cohnella</taxon>
    </lineage>
</organism>
<protein>
    <submittedName>
        <fullName evidence="2">Uncharacterized protein</fullName>
    </submittedName>
</protein>
<feature type="compositionally biased region" description="Basic and acidic residues" evidence="1">
    <location>
        <begin position="62"/>
        <end position="78"/>
    </location>
</feature>